<feature type="coiled-coil region" evidence="8">
    <location>
        <begin position="387"/>
        <end position="457"/>
    </location>
</feature>
<dbReference type="Gene3D" id="3.40.850.10">
    <property type="entry name" value="Kinesin motor domain"/>
    <property type="match status" value="1"/>
</dbReference>
<dbReference type="InterPro" id="IPR001752">
    <property type="entry name" value="Kinesin_motor_dom"/>
</dbReference>
<proteinExistence type="inferred from homology"/>
<keyword evidence="3 7" id="KW-0547">Nucleotide-binding</keyword>
<evidence type="ECO:0000256" key="2">
    <source>
        <dbReference type="ARBA" id="ARBA00022701"/>
    </source>
</evidence>
<dbReference type="SMART" id="SM00129">
    <property type="entry name" value="KISc"/>
    <property type="match status" value="1"/>
</dbReference>
<dbReference type="InterPro" id="IPR027417">
    <property type="entry name" value="P-loop_NTPase"/>
</dbReference>
<comment type="similarity">
    <text evidence="1">Belongs to the TRAFAC class myosin-kinesin ATPase superfamily. Kinesin family. KIN-7 subfamily.</text>
</comment>
<dbReference type="Pfam" id="PF00225">
    <property type="entry name" value="Kinesin"/>
    <property type="match status" value="1"/>
</dbReference>
<name>A0AAQ3QM62_9LILI</name>
<evidence type="ECO:0000313" key="11">
    <source>
        <dbReference type="Proteomes" id="UP001327560"/>
    </source>
</evidence>
<dbReference type="PROSITE" id="PS50067">
    <property type="entry name" value="KINESIN_MOTOR_2"/>
    <property type="match status" value="1"/>
</dbReference>
<evidence type="ECO:0000256" key="4">
    <source>
        <dbReference type="ARBA" id="ARBA00022840"/>
    </source>
</evidence>
<keyword evidence="6 7" id="KW-0505">Motor protein</keyword>
<keyword evidence="4 7" id="KW-0067">ATP-binding</keyword>
<gene>
    <name evidence="10" type="ORF">Cni_G21909</name>
</gene>
<dbReference type="AlphaFoldDB" id="A0AAQ3QM62"/>
<dbReference type="EMBL" id="CP136896">
    <property type="protein sequence ID" value="WOL13140.1"/>
    <property type="molecule type" value="Genomic_DNA"/>
</dbReference>
<dbReference type="PANTHER" id="PTHR47968">
    <property type="entry name" value="CENTROMERE PROTEIN E"/>
    <property type="match status" value="1"/>
</dbReference>
<dbReference type="PANTHER" id="PTHR47968:SF18">
    <property type="entry name" value="KINESIN-LIKE PROTEIN KIN-7F"/>
    <property type="match status" value="1"/>
</dbReference>
<evidence type="ECO:0000313" key="10">
    <source>
        <dbReference type="EMBL" id="WOL13140.1"/>
    </source>
</evidence>
<dbReference type="SUPFAM" id="SSF52540">
    <property type="entry name" value="P-loop containing nucleoside triphosphate hydrolases"/>
    <property type="match status" value="1"/>
</dbReference>
<dbReference type="GO" id="GO:0005524">
    <property type="term" value="F:ATP binding"/>
    <property type="evidence" value="ECO:0007669"/>
    <property type="project" value="UniProtKB-UniRule"/>
</dbReference>
<evidence type="ECO:0000256" key="7">
    <source>
        <dbReference type="PROSITE-ProRule" id="PRU00283"/>
    </source>
</evidence>
<dbReference type="CDD" id="cd01374">
    <property type="entry name" value="KISc_CENP_E"/>
    <property type="match status" value="1"/>
</dbReference>
<dbReference type="Pfam" id="PF11995">
    <property type="entry name" value="DUF3490"/>
    <property type="match status" value="1"/>
</dbReference>
<feature type="domain" description="Kinesin motor" evidence="9">
    <location>
        <begin position="56"/>
        <end position="378"/>
    </location>
</feature>
<evidence type="ECO:0000259" key="9">
    <source>
        <dbReference type="PROSITE" id="PS50067"/>
    </source>
</evidence>
<dbReference type="FunFam" id="3.40.850.10:FF:000016">
    <property type="entry name" value="Kinesin-like protein"/>
    <property type="match status" value="1"/>
</dbReference>
<reference evidence="10 11" key="1">
    <citation type="submission" date="2023-10" db="EMBL/GenBank/DDBJ databases">
        <title>Chromosome-scale genome assembly provides insights into flower coloration mechanisms of Canna indica.</title>
        <authorList>
            <person name="Li C."/>
        </authorList>
    </citation>
    <scope>NUCLEOTIDE SEQUENCE [LARGE SCALE GENOMIC DNA]</scope>
    <source>
        <tissue evidence="10">Flower</tissue>
    </source>
</reference>
<keyword evidence="5 8" id="KW-0175">Coiled coil</keyword>
<keyword evidence="11" id="KW-1185">Reference proteome</keyword>
<dbReference type="GO" id="GO:0005874">
    <property type="term" value="C:microtubule"/>
    <property type="evidence" value="ECO:0007669"/>
    <property type="project" value="UniProtKB-KW"/>
</dbReference>
<dbReference type="GO" id="GO:0007018">
    <property type="term" value="P:microtubule-based movement"/>
    <property type="evidence" value="ECO:0007669"/>
    <property type="project" value="InterPro"/>
</dbReference>
<dbReference type="InterPro" id="IPR021881">
    <property type="entry name" value="NACK_C"/>
</dbReference>
<dbReference type="PRINTS" id="PR00380">
    <property type="entry name" value="KINESINHEAVY"/>
</dbReference>
<dbReference type="GO" id="GO:0003777">
    <property type="term" value="F:microtubule motor activity"/>
    <property type="evidence" value="ECO:0007669"/>
    <property type="project" value="InterPro"/>
</dbReference>
<evidence type="ECO:0000256" key="8">
    <source>
        <dbReference type="SAM" id="Coils"/>
    </source>
</evidence>
<evidence type="ECO:0000256" key="1">
    <source>
        <dbReference type="ARBA" id="ARBA00007310"/>
    </source>
</evidence>
<evidence type="ECO:0000256" key="6">
    <source>
        <dbReference type="ARBA" id="ARBA00023175"/>
    </source>
</evidence>
<sequence>MFLSEVGVMWSFASLCDSDGDLQRHSNAQKKMGTMADGVELVRLEKAEDGGGKEERILVSVRVRPLNVKEIEKNDPGDWECINSTTIIYKQSLPERSVYPAAYTFDRVFGSKSGTRNVYDEGAKEVSLSVVSGINASIFAYGQTSSGKTYTMSGITEYAIEDIYEYIKRHEERTFVLKFSAMEIYNEAVRDLLSTDSTPLRLLDDPERGTVVDKLTEETLRDKSHLKELLAICAAQRQVGETALNELSSRSHQILRLTIESTAKEFMGRESSSTLFAAVNFVDLAGSERASQVSSAGNRLKEGCHINRSLLTLGTVIRKLSKGRTGHIPYRDSKLTRILQPFLGGNARTAIICTMSPARSHIEQSRNTLLFASCAKQVVTNAQVNVVMSDKALVKHLQRELARMENELKHPGISTCTQHSEVLRERDAQIKKMEREMKELMQQRDLAQSRLDDLLRVVAEDQVSRHWEVSSQSSVSHPRSECEDALSVCGMSGIVYQIPDFNPSRFEAPGELSKYNYQLEPSDKLNSPWRSTNSPNLNEQIMHHGIREIAEGTYEDSEDHCKEVQCIEVHAVSTSRWNEFDQLNDQSNGLLQDTDERKLMRFTPKSVGNAAHLRHQSVNFETSKSENSQQDLMNSEDMALTKSNSCKASLENNSGFSSLNYDEKNTTPSVEELDSSYMAKTEDIKTVHKETDSDESTLLGIDDVADNHCQKQLSSDEVTQQTQLESDGAVEKQKDAGIAAMPCSLESPLQGHLEFERKQLELIQLWQACHVPLAHRSCFFLLFKGDPADSFYMEVEFRRLSFLRNTFTHGNAGDIVAEDGHRFSLSSSLRYLRWEREMLWKQMEKILSPEEREMLYAKWGINLNSKQRKMQLAQRLWTQTDIDHAKESALVVAKVIGFVPQGEAMKEMFGLCFTPQPIHMQKRAFGWL</sequence>
<dbReference type="GO" id="GO:0008017">
    <property type="term" value="F:microtubule binding"/>
    <property type="evidence" value="ECO:0007669"/>
    <property type="project" value="InterPro"/>
</dbReference>
<feature type="binding site" evidence="7">
    <location>
        <begin position="142"/>
        <end position="149"/>
    </location>
    <ligand>
        <name>ATP</name>
        <dbReference type="ChEBI" id="CHEBI:30616"/>
    </ligand>
</feature>
<protein>
    <submittedName>
        <fullName evidence="10">Kinesin-like protein KIN-7H</fullName>
    </submittedName>
</protein>
<organism evidence="10 11">
    <name type="scientific">Canna indica</name>
    <name type="common">Indian-shot</name>
    <dbReference type="NCBI Taxonomy" id="4628"/>
    <lineage>
        <taxon>Eukaryota</taxon>
        <taxon>Viridiplantae</taxon>
        <taxon>Streptophyta</taxon>
        <taxon>Embryophyta</taxon>
        <taxon>Tracheophyta</taxon>
        <taxon>Spermatophyta</taxon>
        <taxon>Magnoliopsida</taxon>
        <taxon>Liliopsida</taxon>
        <taxon>Zingiberales</taxon>
        <taxon>Cannaceae</taxon>
        <taxon>Canna</taxon>
    </lineage>
</organism>
<dbReference type="InterPro" id="IPR027640">
    <property type="entry name" value="Kinesin-like_fam"/>
</dbReference>
<accession>A0AAQ3QM62</accession>
<dbReference type="InterPro" id="IPR036961">
    <property type="entry name" value="Kinesin_motor_dom_sf"/>
</dbReference>
<keyword evidence="2" id="KW-0493">Microtubule</keyword>
<evidence type="ECO:0000256" key="5">
    <source>
        <dbReference type="ARBA" id="ARBA00023054"/>
    </source>
</evidence>
<evidence type="ECO:0000256" key="3">
    <source>
        <dbReference type="ARBA" id="ARBA00022741"/>
    </source>
</evidence>
<dbReference type="Proteomes" id="UP001327560">
    <property type="component" value="Chromosome 7"/>
</dbReference>